<feature type="region of interest" description="Disordered" evidence="1">
    <location>
        <begin position="278"/>
        <end position="297"/>
    </location>
</feature>
<evidence type="ECO:0000313" key="3">
    <source>
        <dbReference type="Proteomes" id="UP000619761"/>
    </source>
</evidence>
<feature type="compositionally biased region" description="Low complexity" evidence="1">
    <location>
        <begin position="282"/>
        <end position="297"/>
    </location>
</feature>
<accession>A0ABQ3B3V7</accession>
<name>A0ABQ3B3V7_9GAMM</name>
<dbReference type="Gene3D" id="3.40.190.10">
    <property type="entry name" value="Periplasmic binding protein-like II"/>
    <property type="match status" value="2"/>
</dbReference>
<comment type="caution">
    <text evidence="2">The sequence shown here is derived from an EMBL/GenBank/DDBJ whole genome shotgun (WGS) entry which is preliminary data.</text>
</comment>
<gene>
    <name evidence="2" type="ORF">GCM10011613_21580</name>
</gene>
<dbReference type="SUPFAM" id="SSF53850">
    <property type="entry name" value="Periplasmic binding protein-like II"/>
    <property type="match status" value="1"/>
</dbReference>
<evidence type="ECO:0000256" key="1">
    <source>
        <dbReference type="SAM" id="MobiDB-lite"/>
    </source>
</evidence>
<sequence length="297" mass="34096">MLALPCAAADVIEVGYTGTDSVGIQDDRNLFFIELLKQSLARSGKPYKAVVRVRGATHARQMQMVVDGLIDVLWDAPGPEVDKRLMAIEIPIDKGLIGWRIFFINKEDQPLFSKTTTEAELKKIPLGQVKYWHDTSILRANHFDIVETPTYNGTFKMLMSKRFNYFPRSISEIWSEQKNQQSMLSNVVIEKNLVLHYPIAYFYHVSQANKVLAQDIQHGLEAMLRDGSFDKLFEEFNGELIAKANLKNRHVIHIKNPYMSDETYRKFEHFWFNPETYDSTHPDSSTSDSKTSSSAPR</sequence>
<dbReference type="Proteomes" id="UP000619761">
    <property type="component" value="Unassembled WGS sequence"/>
</dbReference>
<proteinExistence type="predicted"/>
<organism evidence="2 3">
    <name type="scientific">Cellvibrio zantedeschiae</name>
    <dbReference type="NCBI Taxonomy" id="1237077"/>
    <lineage>
        <taxon>Bacteria</taxon>
        <taxon>Pseudomonadati</taxon>
        <taxon>Pseudomonadota</taxon>
        <taxon>Gammaproteobacteria</taxon>
        <taxon>Cellvibrionales</taxon>
        <taxon>Cellvibrionaceae</taxon>
        <taxon>Cellvibrio</taxon>
    </lineage>
</organism>
<evidence type="ECO:0000313" key="2">
    <source>
        <dbReference type="EMBL" id="GGY76766.1"/>
    </source>
</evidence>
<keyword evidence="3" id="KW-1185">Reference proteome</keyword>
<dbReference type="EMBL" id="BMYZ01000002">
    <property type="protein sequence ID" value="GGY76766.1"/>
    <property type="molecule type" value="Genomic_DNA"/>
</dbReference>
<reference evidence="3" key="1">
    <citation type="journal article" date="2019" name="Int. J. Syst. Evol. Microbiol.">
        <title>The Global Catalogue of Microorganisms (GCM) 10K type strain sequencing project: providing services to taxonomists for standard genome sequencing and annotation.</title>
        <authorList>
            <consortium name="The Broad Institute Genomics Platform"/>
            <consortium name="The Broad Institute Genome Sequencing Center for Infectious Disease"/>
            <person name="Wu L."/>
            <person name="Ma J."/>
        </authorList>
    </citation>
    <scope>NUCLEOTIDE SEQUENCE [LARGE SCALE GENOMIC DNA]</scope>
    <source>
        <strain evidence="3">KCTC 32239</strain>
    </source>
</reference>
<evidence type="ECO:0008006" key="4">
    <source>
        <dbReference type="Google" id="ProtNLM"/>
    </source>
</evidence>
<protein>
    <recommendedName>
        <fullName evidence="4">Solute-binding protein family 3/N-terminal domain-containing protein</fullName>
    </recommendedName>
</protein>